<feature type="coiled-coil region" evidence="1">
    <location>
        <begin position="79"/>
        <end position="141"/>
    </location>
</feature>
<proteinExistence type="predicted"/>
<sequence>MSTSVRLENEQLGSHHFDAIRERDEAQALEEVRLKERELEQEAVHAFDDLLDASGSEASSYYKPPNSQQENGNVPEEIYLQSQKELEKLRNEYDRLRAENGALRTNFDSMVREKLKLEEKLEKSEVRMNLLEQEIGELSDAQTVHRVKDQYETIIEKLKSSFHHEKGEILVQLNKFKEEALLARNHICSTSEAGDDRRRALESEVERLRINVGELQEKELQLQLMVKEQSMLLKENDLPEEFDGNLARLCDLLDIGEKASSLNCAVTECCDAVVELKHRIKELDSDVATSTRLFQELQIAARVLEKENLQLKEKLEHNSSDTESHSETTRVGTLKGALEKLEAENLHLKLQVQTLEESRDRLKTEIRNRINEDSKNSADFNELYSEKQRLLVDLQRAQEFSSGCRRAQEMAEEVLREKIEAFEAERENLRREIEAEANRKLQNEINRMELQFANEVSQRGEMGDKLRKACLMMLEERLAKICREKDAEIGRLTRKSQEEAEMMHERCELIILVLIVSTRRTFCSKFEIRSREISRADSDSISGVAFALRSRIHVAEIHFGRSS</sequence>
<organism evidence="2 3">
    <name type="scientific">Galendromus occidentalis</name>
    <name type="common">western predatory mite</name>
    <dbReference type="NCBI Taxonomy" id="34638"/>
    <lineage>
        <taxon>Eukaryota</taxon>
        <taxon>Metazoa</taxon>
        <taxon>Ecdysozoa</taxon>
        <taxon>Arthropoda</taxon>
        <taxon>Chelicerata</taxon>
        <taxon>Arachnida</taxon>
        <taxon>Acari</taxon>
        <taxon>Parasitiformes</taxon>
        <taxon>Mesostigmata</taxon>
        <taxon>Gamasina</taxon>
        <taxon>Phytoseioidea</taxon>
        <taxon>Phytoseiidae</taxon>
        <taxon>Typhlodrominae</taxon>
        <taxon>Galendromus</taxon>
    </lineage>
</organism>
<keyword evidence="1" id="KW-0175">Coiled coil</keyword>
<keyword evidence="2" id="KW-1185">Reference proteome</keyword>
<evidence type="ECO:0000313" key="3">
    <source>
        <dbReference type="RefSeq" id="XP_003746899.1"/>
    </source>
</evidence>
<name>A0AAJ6QX44_9ACAR</name>
<feature type="coiled-coil region" evidence="1">
    <location>
        <begin position="405"/>
        <end position="458"/>
    </location>
</feature>
<gene>
    <name evidence="3" type="primary">LOC100897753</name>
</gene>
<reference evidence="3" key="1">
    <citation type="submission" date="2025-08" db="UniProtKB">
        <authorList>
            <consortium name="RefSeq"/>
        </authorList>
    </citation>
    <scope>IDENTIFICATION</scope>
</reference>
<keyword evidence="3" id="KW-0675">Receptor</keyword>
<dbReference type="AlphaFoldDB" id="A0AAJ6QX44"/>
<evidence type="ECO:0000256" key="1">
    <source>
        <dbReference type="SAM" id="Coils"/>
    </source>
</evidence>
<dbReference type="RefSeq" id="XP_003746899.1">
    <property type="nucleotide sequence ID" value="XM_003746851.1"/>
</dbReference>
<dbReference type="KEGG" id="goe:100897753"/>
<dbReference type="Proteomes" id="UP000694867">
    <property type="component" value="Unplaced"/>
</dbReference>
<accession>A0AAJ6QX44</accession>
<evidence type="ECO:0000313" key="2">
    <source>
        <dbReference type="Proteomes" id="UP000694867"/>
    </source>
</evidence>
<dbReference type="GeneID" id="100897753"/>
<protein>
    <submittedName>
        <fullName evidence="3">Thyroid receptor-interacting protein 11</fullName>
    </submittedName>
</protein>
<feature type="coiled-coil region" evidence="1">
    <location>
        <begin position="338"/>
        <end position="372"/>
    </location>
</feature>